<sequence length="143" mass="15792">MKTKLLLLFMSLSVLFLGCKKDKTPEDKLADTKKQIIGTWEIQSTTVTYYDASGKVVKTEDQDEGKGGKYQLDNTTLRLLGTEGDNYAYNITTVGNKTMLNVSSESFELAFSGSSAMTWTFEQPGGSSTNYAKAVTVIQFKKI</sequence>
<organism evidence="1 2">
    <name type="scientific">Mucilaginibacter rigui</name>
    <dbReference type="NCBI Taxonomy" id="534635"/>
    <lineage>
        <taxon>Bacteria</taxon>
        <taxon>Pseudomonadati</taxon>
        <taxon>Bacteroidota</taxon>
        <taxon>Sphingobacteriia</taxon>
        <taxon>Sphingobacteriales</taxon>
        <taxon>Sphingobacteriaceae</taxon>
        <taxon>Mucilaginibacter</taxon>
    </lineage>
</organism>
<evidence type="ECO:0000313" key="1">
    <source>
        <dbReference type="EMBL" id="MBD1387618.1"/>
    </source>
</evidence>
<accession>A0ABR7XAK1</accession>
<comment type="caution">
    <text evidence="1">The sequence shown here is derived from an EMBL/GenBank/DDBJ whole genome shotgun (WGS) entry which is preliminary data.</text>
</comment>
<dbReference type="RefSeq" id="WP_191177464.1">
    <property type="nucleotide sequence ID" value="NZ_JACWMW010000007.1"/>
</dbReference>
<dbReference type="EMBL" id="JACWMW010000007">
    <property type="protein sequence ID" value="MBD1387618.1"/>
    <property type="molecule type" value="Genomic_DNA"/>
</dbReference>
<dbReference type="PROSITE" id="PS51257">
    <property type="entry name" value="PROKAR_LIPOPROTEIN"/>
    <property type="match status" value="1"/>
</dbReference>
<proteinExistence type="predicted"/>
<name>A0ABR7XAK1_9SPHI</name>
<dbReference type="Proteomes" id="UP000618754">
    <property type="component" value="Unassembled WGS sequence"/>
</dbReference>
<evidence type="ECO:0000313" key="2">
    <source>
        <dbReference type="Proteomes" id="UP000618754"/>
    </source>
</evidence>
<protein>
    <recommendedName>
        <fullName evidence="3">Lipocalin-like domain-containing protein</fullName>
    </recommendedName>
</protein>
<evidence type="ECO:0008006" key="3">
    <source>
        <dbReference type="Google" id="ProtNLM"/>
    </source>
</evidence>
<reference evidence="1 2" key="1">
    <citation type="submission" date="2020-09" db="EMBL/GenBank/DDBJ databases">
        <title>Novel species of Mucilaginibacter isolated from a glacier on the Tibetan Plateau.</title>
        <authorList>
            <person name="Liu Q."/>
            <person name="Xin Y.-H."/>
        </authorList>
    </citation>
    <scope>NUCLEOTIDE SEQUENCE [LARGE SCALE GENOMIC DNA]</scope>
    <source>
        <strain evidence="1 2">CGMCC 1.13878</strain>
    </source>
</reference>
<gene>
    <name evidence="1" type="ORF">IDJ75_20200</name>
</gene>
<keyword evidence="2" id="KW-1185">Reference proteome</keyword>